<comment type="subcellular location">
    <subcellularLocation>
        <location evidence="1">Membrane</location>
        <topology evidence="1">Multi-pass membrane protein</topology>
    </subcellularLocation>
</comment>
<evidence type="ECO:0000313" key="9">
    <source>
        <dbReference type="EMBL" id="GGC58865.1"/>
    </source>
</evidence>
<feature type="transmembrane region" description="Helical" evidence="7">
    <location>
        <begin position="185"/>
        <end position="210"/>
    </location>
</feature>
<dbReference type="Proteomes" id="UP000641514">
    <property type="component" value="Unassembled WGS sequence"/>
</dbReference>
<reference evidence="9" key="1">
    <citation type="journal article" date="2014" name="Int. J. Syst. Evol. Microbiol.">
        <title>Complete genome sequence of Corynebacterium casei LMG S-19264T (=DSM 44701T), isolated from a smear-ripened cheese.</title>
        <authorList>
            <consortium name="US DOE Joint Genome Institute (JGI-PGF)"/>
            <person name="Walter F."/>
            <person name="Albersmeier A."/>
            <person name="Kalinowski J."/>
            <person name="Ruckert C."/>
        </authorList>
    </citation>
    <scope>NUCLEOTIDE SEQUENCE</scope>
    <source>
        <strain evidence="9">CGMCC 1.15478</strain>
    </source>
</reference>
<keyword evidence="2 7" id="KW-0812">Transmembrane</keyword>
<dbReference type="EMBL" id="BMJH01000001">
    <property type="protein sequence ID" value="GGC58865.1"/>
    <property type="molecule type" value="Genomic_DNA"/>
</dbReference>
<dbReference type="GO" id="GO:0140359">
    <property type="term" value="F:ABC-type transporter activity"/>
    <property type="evidence" value="ECO:0007669"/>
    <property type="project" value="InterPro"/>
</dbReference>
<dbReference type="Pfam" id="PF01061">
    <property type="entry name" value="ABC2_membrane"/>
    <property type="match status" value="1"/>
</dbReference>
<dbReference type="GO" id="GO:0046677">
    <property type="term" value="P:response to antibiotic"/>
    <property type="evidence" value="ECO:0007669"/>
    <property type="project" value="UniProtKB-KW"/>
</dbReference>
<dbReference type="PANTHER" id="PTHR43229">
    <property type="entry name" value="NODULATION PROTEIN J"/>
    <property type="match status" value="1"/>
</dbReference>
<feature type="transmembrane region" description="Helical" evidence="7">
    <location>
        <begin position="122"/>
        <end position="149"/>
    </location>
</feature>
<feature type="transmembrane region" description="Helical" evidence="7">
    <location>
        <begin position="230"/>
        <end position="259"/>
    </location>
</feature>
<proteinExistence type="predicted"/>
<dbReference type="GO" id="GO:0043190">
    <property type="term" value="C:ATP-binding cassette (ABC) transporter complex"/>
    <property type="evidence" value="ECO:0007669"/>
    <property type="project" value="InterPro"/>
</dbReference>
<dbReference type="RefSeq" id="WP_229675747.1">
    <property type="nucleotide sequence ID" value="NZ_BMJH01000001.1"/>
</dbReference>
<evidence type="ECO:0000256" key="1">
    <source>
        <dbReference type="ARBA" id="ARBA00004141"/>
    </source>
</evidence>
<dbReference type="PANTHER" id="PTHR43229:SF2">
    <property type="entry name" value="NODULATION PROTEIN J"/>
    <property type="match status" value="1"/>
</dbReference>
<feature type="transmembrane region" description="Helical" evidence="7">
    <location>
        <begin position="79"/>
        <end position="101"/>
    </location>
</feature>
<evidence type="ECO:0000256" key="6">
    <source>
        <dbReference type="SAM" id="MobiDB-lite"/>
    </source>
</evidence>
<evidence type="ECO:0000259" key="8">
    <source>
        <dbReference type="Pfam" id="PF01061"/>
    </source>
</evidence>
<evidence type="ECO:0000256" key="2">
    <source>
        <dbReference type="ARBA" id="ARBA00022692"/>
    </source>
</evidence>
<evidence type="ECO:0000256" key="3">
    <source>
        <dbReference type="ARBA" id="ARBA00022989"/>
    </source>
</evidence>
<feature type="transmembrane region" description="Helical" evidence="7">
    <location>
        <begin position="155"/>
        <end position="178"/>
    </location>
</feature>
<evidence type="ECO:0000313" key="10">
    <source>
        <dbReference type="Proteomes" id="UP000641514"/>
    </source>
</evidence>
<protein>
    <submittedName>
        <fullName evidence="9">Multidrug ABC transporter permease</fullName>
    </submittedName>
</protein>
<accession>A0A916XBP1</accession>
<keyword evidence="10" id="KW-1185">Reference proteome</keyword>
<keyword evidence="3 7" id="KW-1133">Transmembrane helix</keyword>
<dbReference type="AlphaFoldDB" id="A0A916XBP1"/>
<comment type="caution">
    <text evidence="9">The sequence shown here is derived from an EMBL/GenBank/DDBJ whole genome shotgun (WGS) entry which is preliminary data.</text>
</comment>
<dbReference type="InterPro" id="IPR051784">
    <property type="entry name" value="Nod_factor_ABC_transporter"/>
</dbReference>
<sequence length="265" mass="27363">MTTSAGPRANRFPVGTFTPHPQPNKALPMLGAQTRLELLLLLRNGEQLLLTLLIPITLLIGFTVMPFGDIPEPRAAAVIPGILALAVMSTAFTGQAIAVGFDRRYGALKRLGATPLPTWAIIAGKSCAVVLVVCLQMIILGTVAVALGWRPGFGALLAAVPGVALGTVAFAAMGLFLGGWLRAEIVLALANILWFVLAGVGSIVLMAHISGETGYRGIAQLIPSGALVDALSVGLGGGTSLLGLAVLAVWAGIFGFAAMRTFRFT</sequence>
<gene>
    <name evidence="9" type="ORF">GCM10011410_09150</name>
</gene>
<feature type="transmembrane region" description="Helical" evidence="7">
    <location>
        <begin position="48"/>
        <end position="67"/>
    </location>
</feature>
<evidence type="ECO:0000256" key="4">
    <source>
        <dbReference type="ARBA" id="ARBA00023136"/>
    </source>
</evidence>
<feature type="domain" description="ABC-2 type transporter transmembrane" evidence="8">
    <location>
        <begin position="35"/>
        <end position="200"/>
    </location>
</feature>
<evidence type="ECO:0000256" key="7">
    <source>
        <dbReference type="SAM" id="Phobius"/>
    </source>
</evidence>
<feature type="region of interest" description="Disordered" evidence="6">
    <location>
        <begin position="1"/>
        <end position="20"/>
    </location>
</feature>
<reference evidence="9" key="2">
    <citation type="submission" date="2020-09" db="EMBL/GenBank/DDBJ databases">
        <authorList>
            <person name="Sun Q."/>
            <person name="Zhou Y."/>
        </authorList>
    </citation>
    <scope>NUCLEOTIDE SEQUENCE</scope>
    <source>
        <strain evidence="9">CGMCC 1.15478</strain>
    </source>
</reference>
<dbReference type="InterPro" id="IPR000412">
    <property type="entry name" value="ABC_2_transport"/>
</dbReference>
<dbReference type="PIRSF" id="PIRSF006648">
    <property type="entry name" value="DrrB"/>
    <property type="match status" value="1"/>
</dbReference>
<name>A0A916XBP1_9ACTN</name>
<organism evidence="9 10">
    <name type="scientific">Hoyosella rhizosphaerae</name>
    <dbReference type="NCBI Taxonomy" id="1755582"/>
    <lineage>
        <taxon>Bacteria</taxon>
        <taxon>Bacillati</taxon>
        <taxon>Actinomycetota</taxon>
        <taxon>Actinomycetes</taxon>
        <taxon>Mycobacteriales</taxon>
        <taxon>Hoyosellaceae</taxon>
        <taxon>Hoyosella</taxon>
    </lineage>
</organism>
<keyword evidence="5" id="KW-0046">Antibiotic resistance</keyword>
<dbReference type="InterPro" id="IPR013525">
    <property type="entry name" value="ABC2_TM"/>
</dbReference>
<evidence type="ECO:0000256" key="5">
    <source>
        <dbReference type="ARBA" id="ARBA00023251"/>
    </source>
</evidence>
<keyword evidence="4 7" id="KW-0472">Membrane</keyword>